<comment type="subcellular location">
    <subcellularLocation>
        <location evidence="1">Endoplasmic reticulum</location>
    </subcellularLocation>
</comment>
<evidence type="ECO:0000256" key="4">
    <source>
        <dbReference type="ARBA" id="ARBA00022927"/>
    </source>
</evidence>
<evidence type="ECO:0000256" key="5">
    <source>
        <dbReference type="SAM" id="MobiDB-lite"/>
    </source>
</evidence>
<sequence length="972" mass="109271">MDLHPASQWIDIPDEDLTIDHIRGILEPIEDDVWVAAACIDRVVENVDVQRVLLEFGAERTQKAVERVKNALLFEVDQDESEDVGVADSKTNTLEHYLSYHPPDAQIIYIRAVLLGRLDRLNTYVELMQTPPVQQKDGWEDDPWATGEGDDVAEEHQSLSLQCRVDPQIPLSVFLTRNLYFIASALAVQSNFEALELLIQRHQPQLSPFRSSLLECIPEYAHPSDYRNLLPAIDVASGTEATIMSRPWRTALDWSETPERRTALEVQRWYKDRVEFLISSAGLVDEAISLVQHGVSHGVTDLDELGEDLGLISRLVYDAPRPLDHADVTITWNDWASMKPSEVIRKYLAFSRPITVVSDIQRLVLPYLFVLESRCERTGKPDPHLKTRLLYEYVLNAPLEIVGAIFEASKPTLVQSRRLISDDEDMARLALACLYGSNSLDEWRTMSQIFECLPAWNLESLGNDEDEADTVITSLGTFLTPTTARPHCTPSDLLVFFSPLPARSLSRSLDILDVHLESGEILARWRVPAPLRWFLQSANGKSQQRAWATKMARNHTANAKKLRTEDGWLSLLDDMLKLGQVGEASIRSTFGLLSQEEIIHIFYCGLLMSGCFAIAKSMFAAQYDGRMLTADSLEELCLTCSREFYDNASSGNVHFGDMKLAYDCLSVIPASPKIDQEREFIEATSRICSFNVMSRPGVVISPIEIRLTKDKLGLVSRVLSSNESAYKHTEVILDLMRKLGFRDNVAAEVKTLAMVADAALQAEDFARAVEMSERMVNTVLNFKELSPLGADSPDVKAAIEVCWVACYQLGRQPEFDDTEKKMMLLGRALELCPPENIVEILTAWRRTELADIEDRRTRISTRRMDISGHHMQNGPRERKTTTLAGRLQNLRVHNPLMSSAPDAAAMASQAFNRVAATFPFSVRGRTSEQRPRGSRESSEHRTGSPPADVQSHARHAFQRGIGWLIGADDDEL</sequence>
<dbReference type="PANTHER" id="PTHR15922">
    <property type="entry name" value="NEUROBLASTOMA-AMPLIFIED SEQUENCE"/>
    <property type="match status" value="1"/>
</dbReference>
<dbReference type="VEuPathDB" id="FungiDB:BD410DRAFT_711218"/>
<keyword evidence="3" id="KW-0256">Endoplasmic reticulum</keyword>
<dbReference type="GO" id="GO:0070939">
    <property type="term" value="C:Dsl1/NZR complex"/>
    <property type="evidence" value="ECO:0007669"/>
    <property type="project" value="TreeGrafter"/>
</dbReference>
<feature type="region of interest" description="Disordered" evidence="5">
    <location>
        <begin position="922"/>
        <end position="952"/>
    </location>
</feature>
<reference evidence="7 8" key="1">
    <citation type="submission" date="2018-06" db="EMBL/GenBank/DDBJ databases">
        <title>A transcriptomic atlas of mushroom development highlights an independent origin of complex multicellularity.</title>
        <authorList>
            <consortium name="DOE Joint Genome Institute"/>
            <person name="Krizsan K."/>
            <person name="Almasi E."/>
            <person name="Merenyi Z."/>
            <person name="Sahu N."/>
            <person name="Viragh M."/>
            <person name="Koszo T."/>
            <person name="Mondo S."/>
            <person name="Kiss B."/>
            <person name="Balint B."/>
            <person name="Kues U."/>
            <person name="Barry K."/>
            <person name="Hegedus J.C."/>
            <person name="Henrissat B."/>
            <person name="Johnson J."/>
            <person name="Lipzen A."/>
            <person name="Ohm R."/>
            <person name="Nagy I."/>
            <person name="Pangilinan J."/>
            <person name="Yan J."/>
            <person name="Xiong Y."/>
            <person name="Grigoriev I.V."/>
            <person name="Hibbett D.S."/>
            <person name="Nagy L.G."/>
        </authorList>
    </citation>
    <scope>NUCLEOTIDE SEQUENCE [LARGE SCALE GENOMIC DNA]</scope>
    <source>
        <strain evidence="7 8">SZMC22713</strain>
    </source>
</reference>
<name>A0A4Y7QLP6_9AGAM</name>
<dbReference type="GO" id="GO:0000149">
    <property type="term" value="F:SNARE binding"/>
    <property type="evidence" value="ECO:0007669"/>
    <property type="project" value="TreeGrafter"/>
</dbReference>
<proteinExistence type="predicted"/>
<evidence type="ECO:0000313" key="8">
    <source>
        <dbReference type="Proteomes" id="UP000294933"/>
    </source>
</evidence>
<organism evidence="7 8">
    <name type="scientific">Rickenella mellea</name>
    <dbReference type="NCBI Taxonomy" id="50990"/>
    <lineage>
        <taxon>Eukaryota</taxon>
        <taxon>Fungi</taxon>
        <taxon>Dikarya</taxon>
        <taxon>Basidiomycota</taxon>
        <taxon>Agaricomycotina</taxon>
        <taxon>Agaricomycetes</taxon>
        <taxon>Hymenochaetales</taxon>
        <taxon>Rickenellaceae</taxon>
        <taxon>Rickenella</taxon>
    </lineage>
</organism>
<keyword evidence="2" id="KW-0813">Transport</keyword>
<dbReference type="GO" id="GO:0006890">
    <property type="term" value="P:retrograde vesicle-mediated transport, Golgi to endoplasmic reticulum"/>
    <property type="evidence" value="ECO:0007669"/>
    <property type="project" value="InterPro"/>
</dbReference>
<accession>A0A4Y7QLP6</accession>
<feature type="domain" description="Sec39" evidence="6">
    <location>
        <begin position="181"/>
        <end position="849"/>
    </location>
</feature>
<dbReference type="OrthoDB" id="27490at2759"/>
<dbReference type="Pfam" id="PF08314">
    <property type="entry name" value="Sec39"/>
    <property type="match status" value="1"/>
</dbReference>
<feature type="compositionally biased region" description="Basic and acidic residues" evidence="5">
    <location>
        <begin position="925"/>
        <end position="942"/>
    </location>
</feature>
<dbReference type="EMBL" id="ML170157">
    <property type="protein sequence ID" value="TDL28587.1"/>
    <property type="molecule type" value="Genomic_DNA"/>
</dbReference>
<evidence type="ECO:0000256" key="3">
    <source>
        <dbReference type="ARBA" id="ARBA00022824"/>
    </source>
</evidence>
<evidence type="ECO:0000259" key="6">
    <source>
        <dbReference type="Pfam" id="PF08314"/>
    </source>
</evidence>
<gene>
    <name evidence="7" type="ORF">BD410DRAFT_711218</name>
</gene>
<evidence type="ECO:0000313" key="7">
    <source>
        <dbReference type="EMBL" id="TDL28587.1"/>
    </source>
</evidence>
<dbReference type="Proteomes" id="UP000294933">
    <property type="component" value="Unassembled WGS sequence"/>
</dbReference>
<dbReference type="STRING" id="50990.A0A4Y7QLP6"/>
<keyword evidence="8" id="KW-1185">Reference proteome</keyword>
<dbReference type="GO" id="GO:0015031">
    <property type="term" value="P:protein transport"/>
    <property type="evidence" value="ECO:0007669"/>
    <property type="project" value="UniProtKB-KW"/>
</dbReference>
<evidence type="ECO:0000256" key="2">
    <source>
        <dbReference type="ARBA" id="ARBA00022448"/>
    </source>
</evidence>
<protein>
    <submittedName>
        <fullName evidence="7">Sec39-domain-containing protein</fullName>
    </submittedName>
</protein>
<dbReference type="InterPro" id="IPR013244">
    <property type="entry name" value="Sec39_domain"/>
</dbReference>
<dbReference type="AlphaFoldDB" id="A0A4Y7QLP6"/>
<keyword evidence="4" id="KW-0653">Protein transport</keyword>
<evidence type="ECO:0000256" key="1">
    <source>
        <dbReference type="ARBA" id="ARBA00004240"/>
    </source>
</evidence>
<dbReference type="PANTHER" id="PTHR15922:SF2">
    <property type="entry name" value="NBAS SUBUNIT OF NRZ TETHERING COMPLEX"/>
    <property type="match status" value="1"/>
</dbReference>